<dbReference type="Proteomes" id="UP000466966">
    <property type="component" value="Unassembled WGS sequence"/>
</dbReference>
<sequence>MEQSAPLWIVPLFLIGFLAFWLLVTTLLLALADWPALADRFPDRQETAVKRFRMCSGGMGTTLPEFFGVNFGNCLTLDVAHAGLRVSVWKLFRPFSPPILVPWSEIEAAHRKVLFWPQIRLGFGHPEIGRLTIIPRLAVKLAEASQGKLKLPPSP</sequence>
<name>A0A844YWN8_9SPHN</name>
<reference evidence="1 2" key="1">
    <citation type="submission" date="2019-12" db="EMBL/GenBank/DDBJ databases">
        <title>Genomic-based taxomic classification of the family Erythrobacteraceae.</title>
        <authorList>
            <person name="Xu L."/>
        </authorList>
    </citation>
    <scope>NUCLEOTIDE SEQUENCE [LARGE SCALE GENOMIC DNA]</scope>
    <source>
        <strain evidence="1 2">M0322</strain>
    </source>
</reference>
<keyword evidence="2" id="KW-1185">Reference proteome</keyword>
<protein>
    <submittedName>
        <fullName evidence="1">Uncharacterized protein</fullName>
    </submittedName>
</protein>
<dbReference type="EMBL" id="WTYV01000002">
    <property type="protein sequence ID" value="MXO71552.1"/>
    <property type="molecule type" value="Genomic_DNA"/>
</dbReference>
<comment type="caution">
    <text evidence="1">The sequence shown here is derived from an EMBL/GenBank/DDBJ whole genome shotgun (WGS) entry which is preliminary data.</text>
</comment>
<dbReference type="OrthoDB" id="7566559at2"/>
<evidence type="ECO:0000313" key="2">
    <source>
        <dbReference type="Proteomes" id="UP000466966"/>
    </source>
</evidence>
<gene>
    <name evidence="1" type="ORF">GRI99_07835</name>
</gene>
<accession>A0A844YWN8</accession>
<evidence type="ECO:0000313" key="1">
    <source>
        <dbReference type="EMBL" id="MXO71552.1"/>
    </source>
</evidence>
<proteinExistence type="predicted"/>
<organism evidence="1 2">
    <name type="scientific">Alteraurantiacibacter buctensis</name>
    <dbReference type="NCBI Taxonomy" id="1503981"/>
    <lineage>
        <taxon>Bacteria</taxon>
        <taxon>Pseudomonadati</taxon>
        <taxon>Pseudomonadota</taxon>
        <taxon>Alphaproteobacteria</taxon>
        <taxon>Sphingomonadales</taxon>
        <taxon>Erythrobacteraceae</taxon>
        <taxon>Alteraurantiacibacter</taxon>
    </lineage>
</organism>
<dbReference type="AlphaFoldDB" id="A0A844YWN8"/>
<dbReference type="RefSeq" id="WP_160771456.1">
    <property type="nucleotide sequence ID" value="NZ_WTYV01000002.1"/>
</dbReference>